<protein>
    <submittedName>
        <fullName evidence="1">CoA transferase</fullName>
    </submittedName>
</protein>
<dbReference type="Proteomes" id="UP001176468">
    <property type="component" value="Unassembled WGS sequence"/>
</dbReference>
<proteinExistence type="predicted"/>
<gene>
    <name evidence="1" type="ORF">Q5H94_07915</name>
</gene>
<dbReference type="InterPro" id="IPR003673">
    <property type="entry name" value="CoA-Trfase_fam_III"/>
</dbReference>
<dbReference type="Gene3D" id="3.40.50.10540">
    <property type="entry name" value="Crotonobetainyl-coa:carnitine coa-transferase, domain 1"/>
    <property type="match status" value="1"/>
</dbReference>
<evidence type="ECO:0000313" key="2">
    <source>
        <dbReference type="Proteomes" id="UP001176468"/>
    </source>
</evidence>
<dbReference type="PANTHER" id="PTHR48228">
    <property type="entry name" value="SUCCINYL-COA--D-CITRAMALATE COA-TRANSFERASE"/>
    <property type="match status" value="1"/>
</dbReference>
<dbReference type="EMBL" id="JAUQSZ010000004">
    <property type="protein sequence ID" value="MDO7842249.1"/>
    <property type="molecule type" value="Genomic_DNA"/>
</dbReference>
<organism evidence="1 2">
    <name type="scientific">Sphingomonas immobilis</name>
    <dbReference type="NCBI Taxonomy" id="3063997"/>
    <lineage>
        <taxon>Bacteria</taxon>
        <taxon>Pseudomonadati</taxon>
        <taxon>Pseudomonadota</taxon>
        <taxon>Alphaproteobacteria</taxon>
        <taxon>Sphingomonadales</taxon>
        <taxon>Sphingomonadaceae</taxon>
        <taxon>Sphingomonas</taxon>
    </lineage>
</organism>
<comment type="caution">
    <text evidence="1">The sequence shown here is derived from an EMBL/GenBank/DDBJ whole genome shotgun (WGS) entry which is preliminary data.</text>
</comment>
<evidence type="ECO:0000313" key="1">
    <source>
        <dbReference type="EMBL" id="MDO7842249.1"/>
    </source>
</evidence>
<dbReference type="InterPro" id="IPR023606">
    <property type="entry name" value="CoA-Trfase_III_dom_1_sf"/>
</dbReference>
<dbReference type="PANTHER" id="PTHR48228:SF5">
    <property type="entry name" value="ALPHA-METHYLACYL-COA RACEMASE"/>
    <property type="match status" value="1"/>
</dbReference>
<dbReference type="RefSeq" id="WP_304560716.1">
    <property type="nucleotide sequence ID" value="NZ_JAUQSZ010000004.1"/>
</dbReference>
<dbReference type="GO" id="GO:0016740">
    <property type="term" value="F:transferase activity"/>
    <property type="evidence" value="ECO:0007669"/>
    <property type="project" value="UniProtKB-KW"/>
</dbReference>
<keyword evidence="2" id="KW-1185">Reference proteome</keyword>
<accession>A0ABT8ZXF5</accession>
<dbReference type="SUPFAM" id="SSF89796">
    <property type="entry name" value="CoA-transferase family III (CaiB/BaiF)"/>
    <property type="match status" value="1"/>
</dbReference>
<dbReference type="InterPro" id="IPR050509">
    <property type="entry name" value="CoA-transferase_III"/>
</dbReference>
<dbReference type="Pfam" id="PF02515">
    <property type="entry name" value="CoA_transf_3"/>
    <property type="match status" value="1"/>
</dbReference>
<sequence length="319" mass="32576">MNRALALADRLCGDIARHGVQLDPRATLDRGDAVALARPGRRSANRHARLVRAQDGWLAVNLARGEDIELVPAWLGRPVRGDAWSAVTRDVRGMTAVEARDRAALLGLPVSIVGEAPPRLPKPPVQAGGHPRAAPRVLDLSSLWAGPLCGAILAAAGAAVTKIESAARPDTTARSAPALDQSLNGAKARQRLDFAQPRDRARLAALIAEADVLITSARARAFVALGLDRDTVLAANPALIWVAVSGHGWDSPRVAFGDDAAAAGGLVRWSASGAPEFLGDAVADPLTGLAAAAAVLGALAGGASGFIDAAMAGVAASAP</sequence>
<name>A0ABT8ZXF5_9SPHN</name>
<reference evidence="1" key="1">
    <citation type="submission" date="2023-07" db="EMBL/GenBank/DDBJ databases">
        <authorList>
            <person name="Kim M.K."/>
        </authorList>
    </citation>
    <scope>NUCLEOTIDE SEQUENCE</scope>
    <source>
        <strain evidence="1">CA1-15</strain>
    </source>
</reference>
<keyword evidence="1" id="KW-0808">Transferase</keyword>